<organism evidence="1 2">
    <name type="scientific">Pocillopora meandrina</name>
    <dbReference type="NCBI Taxonomy" id="46732"/>
    <lineage>
        <taxon>Eukaryota</taxon>
        <taxon>Metazoa</taxon>
        <taxon>Cnidaria</taxon>
        <taxon>Anthozoa</taxon>
        <taxon>Hexacorallia</taxon>
        <taxon>Scleractinia</taxon>
        <taxon>Astrocoeniina</taxon>
        <taxon>Pocilloporidae</taxon>
        <taxon>Pocillopora</taxon>
    </lineage>
</organism>
<evidence type="ECO:0000313" key="1">
    <source>
        <dbReference type="EMBL" id="CAH3034236.1"/>
    </source>
</evidence>
<feature type="non-terminal residue" evidence="1">
    <location>
        <position position="1"/>
    </location>
</feature>
<gene>
    <name evidence="1" type="ORF">PMEA_00010541</name>
</gene>
<proteinExistence type="predicted"/>
<reference evidence="1 2" key="1">
    <citation type="submission" date="2022-05" db="EMBL/GenBank/DDBJ databases">
        <authorList>
            <consortium name="Genoscope - CEA"/>
            <person name="William W."/>
        </authorList>
    </citation>
    <scope>NUCLEOTIDE SEQUENCE [LARGE SCALE GENOMIC DNA]</scope>
</reference>
<accession>A0AAU9VNS5</accession>
<dbReference type="AlphaFoldDB" id="A0AAU9VNS5"/>
<protein>
    <submittedName>
        <fullName evidence="1">Uncharacterized protein</fullName>
    </submittedName>
</protein>
<comment type="caution">
    <text evidence="1">The sequence shown here is derived from an EMBL/GenBank/DDBJ whole genome shotgun (WGS) entry which is preliminary data.</text>
</comment>
<dbReference type="EMBL" id="CALNXJ010000002">
    <property type="protein sequence ID" value="CAH3034236.1"/>
    <property type="molecule type" value="Genomic_DNA"/>
</dbReference>
<sequence>FSFIHLQVVLGMLEASTCSVKLFKRKQKLKAWRGLANCLQIASAGTIQRTKASFARDVLRFIHRNGYLIVPPSNPPTTQQMNIPALSKNLGRNRRDFHSSVKQRSSDICPFNMSVVDFVNTVPRFLSKATCDGCDARCKPVMYTHQVLFNRCGNYWMWTQKTLEVAFVWKMED</sequence>
<keyword evidence="2" id="KW-1185">Reference proteome</keyword>
<name>A0AAU9VNS5_9CNID</name>
<dbReference type="Proteomes" id="UP001159428">
    <property type="component" value="Unassembled WGS sequence"/>
</dbReference>
<evidence type="ECO:0000313" key="2">
    <source>
        <dbReference type="Proteomes" id="UP001159428"/>
    </source>
</evidence>